<dbReference type="InterPro" id="IPR049628">
    <property type="entry name" value="CNK1-3_SAM"/>
</dbReference>
<dbReference type="InterPro" id="IPR036034">
    <property type="entry name" value="PDZ_sf"/>
</dbReference>
<feature type="domain" description="PH" evidence="4">
    <location>
        <begin position="941"/>
        <end position="1040"/>
    </location>
</feature>
<dbReference type="PROSITE" id="PS50106">
    <property type="entry name" value="PDZ"/>
    <property type="match status" value="1"/>
</dbReference>
<feature type="domain" description="SAM" evidence="5">
    <location>
        <begin position="9"/>
        <end position="74"/>
    </location>
</feature>
<dbReference type="CDD" id="cd06748">
    <property type="entry name" value="PDZ_CNK1_2_3-like"/>
    <property type="match status" value="1"/>
</dbReference>
<dbReference type="InterPro" id="IPR011993">
    <property type="entry name" value="PH-like_dom_sf"/>
</dbReference>
<reference evidence="9" key="1">
    <citation type="journal article" date="2013" name="Genome Biol.">
        <title>Draft genome of the mountain pine beetle, Dendroctonus ponderosae Hopkins, a major forest pest.</title>
        <authorList>
            <person name="Keeling C.I."/>
            <person name="Yuen M.M."/>
            <person name="Liao N.Y."/>
            <person name="Docking T.R."/>
            <person name="Chan S.K."/>
            <person name="Taylor G.A."/>
            <person name="Palmquist D.L."/>
            <person name="Jackman S.D."/>
            <person name="Nguyen A."/>
            <person name="Li M."/>
            <person name="Henderson H."/>
            <person name="Janes J.K."/>
            <person name="Zhao Y."/>
            <person name="Pandoh P."/>
            <person name="Moore R."/>
            <person name="Sperling F.A."/>
            <person name="Huber D.P."/>
            <person name="Birol I."/>
            <person name="Jones S.J."/>
            <person name="Bohlmann J."/>
        </authorList>
    </citation>
    <scope>NUCLEOTIDE SEQUENCE</scope>
</reference>
<organism evidence="8 9">
    <name type="scientific">Dendroctonus ponderosae</name>
    <name type="common">Mountain pine beetle</name>
    <dbReference type="NCBI Taxonomy" id="77166"/>
    <lineage>
        <taxon>Eukaryota</taxon>
        <taxon>Metazoa</taxon>
        <taxon>Ecdysozoa</taxon>
        <taxon>Arthropoda</taxon>
        <taxon>Hexapoda</taxon>
        <taxon>Insecta</taxon>
        <taxon>Pterygota</taxon>
        <taxon>Neoptera</taxon>
        <taxon>Endopterygota</taxon>
        <taxon>Coleoptera</taxon>
        <taxon>Polyphaga</taxon>
        <taxon>Cucujiformia</taxon>
        <taxon>Curculionidae</taxon>
        <taxon>Scolytinae</taxon>
        <taxon>Dendroctonus</taxon>
    </lineage>
</organism>
<dbReference type="SMART" id="SM00228">
    <property type="entry name" value="PDZ"/>
    <property type="match status" value="1"/>
</dbReference>
<sequence length="1616" mass="182105">MAYVNVKDWSVEQVMYWLKGLDNVILQYQAVFLNNGVKGHQLLNFRADDLDNLGIKKLGHQEIILEAVEHLRHFHYELDKENLQMLALKLSCTANSLYKELLLIDEKCDSLKTQVMSDVHNIIAAAKPLVLWLDRAPFTGDKDYIDSKRDLLSLSFEMAYIAHRGVFSENPVPTIKKICDKFAKIADHIIQEVCDPMILQPASLDLAKLKKKEQELGFYIMPNYHPIHQIVDIKFGSPAHGSSKIEEGDEIVQVNYQTVVGWQAKKVMLLLQEVSPEIVLTLKKRPRHSKVYGQIYMKPYRLPSRKRSTEQWSKWTENLPSPRLLPMDLPHIKIIQSEEEIHNVEAELSSSDSEPPDSPLEGNFRMYPVKPRPILQRRNTITGTTPTNKRPTTSIEEYWDLLQSRPNDNHASSSYHIDISKFGEDPAFLRDKSVSCNVGLDSSPRPTTVIGLAHSHSRKKSFKESFKSKDRDLTNKFSTRKKVNFEEENQEMKTRADNCAKMLNKVDLLDGKLQQTNLNEEKSVSVNSLSSVAADNISFIDEGKDLTDRSNMVSDLVKESSITDGFLKSTKETTKSSLSSLKDPTLAEIDVHSMIKKFDESNKMSLPKPKVMPRTQLKKSFESPQKSETRKPLVPPRSLTTKLRGRLDKSHSTPAYDLTEDDNKLESSPIKPEIYTIAKLPDVVPKIPETITEISSAITAKYNAEFLPKSVSNSTTSDANIIKDQNDLTSNISEVLPTTIEEKSEITNDELLNQLSEDIESSKDVTVTADLAAEVSVEELPPKPPPRKSFDTSKPAYPADSPKPTILPETPKGLQGSSIKKTFEFPDTSADSNKMGSTQSIKSIDSNDYLVPVQIKHVDQHLFDPDISSTPLQKYKMDHSETESSIYKSGVSYDVHKLSKESKVSPTNSIVKAMINKGKSAKKKSNLSAKRRKVTVNDLSPADIQGYLYQRLRNRQTQNVHWERRWFVLLGSCLYGFKNKDDPRAATLIFLHDFTVAVASEVKSRSNAFKVYHTGTVFYFSTEDSEALQTWLDLIRTACLPYESGSKVVGGRPYSETDDSDSDKSRVREQEKSEPLKKFGSLKKLGLKKNPDVGHTGSTSLDRKWFFNKSSGNSKSNVPVPTAQFRSYSFFSRKIRNEPTHASVRTGNFTSHVPMFGPSNLTQAQNSSVPNLTVEQIIRTSIDSPKIQLKPTGYIHASNPSLASSLNISECGSSSKLAKDKNDSDSLSGFVTLKELMMRQSEESRNNPHHEIEQMQINLNMIKSDVVYGEVPIRPTSKLSTSDEYSEVFSTPPLSRSVSQSEKHESTSSCFGKRLGSLKRNQKHENVDPKTATYPKILKGLESKSNRSLPRTLKMQETTRECEEYTMSKIHCASDKNILSSFAKKSYEMIYCPETVNEIQFAQNRVLDDGMSSETAKKSCKMKRQPSFGLSEKQSSKSLPGFTSKVGDSSRGRLKPAFQYTPVTVPINRESKSMPRFTFELNLDEKQSKSGGKLTKIFSGKSEKKEKTFLGSPKLHRALFRKQHSVPESGWRPTAQPMFEIPSSASRDYQAHSAVQQSHSVSLKQHVDYPGLEYPPVFEPETYSLADPQSSLNLLRGKHKKECNDDEKTSDKKDNN</sequence>
<dbReference type="InterPro" id="IPR051566">
    <property type="entry name" value="CNKSR"/>
</dbReference>
<feature type="region of interest" description="Disordered" evidence="3">
    <location>
        <begin position="1291"/>
        <end position="1327"/>
    </location>
</feature>
<keyword evidence="2" id="KW-0597">Phosphoprotein</keyword>
<reference evidence="8" key="2">
    <citation type="submission" date="2024-08" db="UniProtKB">
        <authorList>
            <consortium name="EnsemblMetazoa"/>
        </authorList>
    </citation>
    <scope>IDENTIFICATION</scope>
</reference>
<dbReference type="SUPFAM" id="SSF50156">
    <property type="entry name" value="PDZ domain-like"/>
    <property type="match status" value="1"/>
</dbReference>
<dbReference type="CTD" id="36952"/>
<dbReference type="Gene3D" id="2.30.29.30">
    <property type="entry name" value="Pleckstrin-homology domain (PH domain)/Phosphotyrosine-binding domain (PTB)"/>
    <property type="match status" value="1"/>
</dbReference>
<feature type="compositionally biased region" description="Basic and acidic residues" evidence="3">
    <location>
        <begin position="1062"/>
        <end position="1073"/>
    </location>
</feature>
<feature type="region of interest" description="Disordered" evidence="3">
    <location>
        <begin position="346"/>
        <end position="366"/>
    </location>
</feature>
<dbReference type="SUPFAM" id="SSF50729">
    <property type="entry name" value="PH domain-like"/>
    <property type="match status" value="1"/>
</dbReference>
<feature type="compositionally biased region" description="Polar residues" evidence="3">
    <location>
        <begin position="1291"/>
        <end position="1300"/>
    </location>
</feature>
<feature type="region of interest" description="Disordered" evidence="3">
    <location>
        <begin position="1423"/>
        <end position="1450"/>
    </location>
</feature>
<dbReference type="Pfam" id="PF10534">
    <property type="entry name" value="CRIC_ras_sig"/>
    <property type="match status" value="1"/>
</dbReference>
<dbReference type="SUPFAM" id="SSF47769">
    <property type="entry name" value="SAM/Pointed domain"/>
    <property type="match status" value="1"/>
</dbReference>
<dbReference type="CDD" id="cd13326">
    <property type="entry name" value="PH_CNK_insect-like"/>
    <property type="match status" value="1"/>
</dbReference>
<evidence type="ECO:0000313" key="9">
    <source>
        <dbReference type="Proteomes" id="UP000019118"/>
    </source>
</evidence>
<dbReference type="EnsemblMetazoa" id="XM_019908031.1">
    <property type="protein sequence ID" value="XP_019763590.1"/>
    <property type="gene ID" value="LOC109539954"/>
</dbReference>
<comment type="similarity">
    <text evidence="1">Belongs to the CNKSR family.</text>
</comment>
<dbReference type="PANTHER" id="PTHR12844">
    <property type="entry name" value="CONNECTOR ENCHANCER OF KINASE SUPPRESSOR OF RAS"/>
    <property type="match status" value="1"/>
</dbReference>
<dbReference type="InterPro" id="IPR017874">
    <property type="entry name" value="CRIC_domain"/>
</dbReference>
<feature type="region of interest" description="Disordered" evidence="3">
    <location>
        <begin position="600"/>
        <end position="637"/>
    </location>
</feature>
<dbReference type="InterPro" id="IPR001849">
    <property type="entry name" value="PH_domain"/>
</dbReference>
<dbReference type="Pfam" id="PF00169">
    <property type="entry name" value="PH"/>
    <property type="match status" value="1"/>
</dbReference>
<dbReference type="PROSITE" id="PS51290">
    <property type="entry name" value="CRIC"/>
    <property type="match status" value="1"/>
</dbReference>
<accession>A0AAR5PRE7</accession>
<protein>
    <recommendedName>
        <fullName evidence="10">Connector enhancer of kinase suppressor of ras 2</fullName>
    </recommendedName>
</protein>
<evidence type="ECO:0000256" key="2">
    <source>
        <dbReference type="ARBA" id="ARBA00022553"/>
    </source>
</evidence>
<dbReference type="Gene3D" id="2.30.42.10">
    <property type="match status" value="1"/>
</dbReference>
<dbReference type="InterPro" id="IPR001478">
    <property type="entry name" value="PDZ"/>
</dbReference>
<evidence type="ECO:0000256" key="3">
    <source>
        <dbReference type="SAM" id="MobiDB-lite"/>
    </source>
</evidence>
<dbReference type="Pfam" id="PF00595">
    <property type="entry name" value="PDZ"/>
    <property type="match status" value="1"/>
</dbReference>
<dbReference type="InterPro" id="IPR013761">
    <property type="entry name" value="SAM/pointed_sf"/>
</dbReference>
<feature type="region of interest" description="Disordered" evidence="3">
    <location>
        <begin position="1050"/>
        <end position="1073"/>
    </location>
</feature>
<dbReference type="GeneID" id="109539954"/>
<evidence type="ECO:0000259" key="4">
    <source>
        <dbReference type="PROSITE" id="PS50003"/>
    </source>
</evidence>
<feature type="compositionally biased region" description="Basic and acidic residues" evidence="3">
    <location>
        <begin position="1602"/>
        <end position="1616"/>
    </location>
</feature>
<evidence type="ECO:0000259" key="5">
    <source>
        <dbReference type="PROSITE" id="PS50105"/>
    </source>
</evidence>
<dbReference type="CDD" id="cd09511">
    <property type="entry name" value="SAM_CNK1_2_3-suppressor"/>
    <property type="match status" value="1"/>
</dbReference>
<dbReference type="Gene3D" id="1.10.150.50">
    <property type="entry name" value="Transcription Factor, Ets-1"/>
    <property type="match status" value="1"/>
</dbReference>
<evidence type="ECO:0000259" key="6">
    <source>
        <dbReference type="PROSITE" id="PS50106"/>
    </source>
</evidence>
<dbReference type="SMART" id="SM00233">
    <property type="entry name" value="PH"/>
    <property type="match status" value="1"/>
</dbReference>
<dbReference type="PROSITE" id="PS50105">
    <property type="entry name" value="SAM_DOMAIN"/>
    <property type="match status" value="1"/>
</dbReference>
<feature type="domain" description="PDZ" evidence="6">
    <location>
        <begin position="203"/>
        <end position="286"/>
    </location>
</feature>
<evidence type="ECO:0000313" key="8">
    <source>
        <dbReference type="EnsemblMetazoa" id="XP_019763590.1"/>
    </source>
</evidence>
<evidence type="ECO:0000259" key="7">
    <source>
        <dbReference type="PROSITE" id="PS51290"/>
    </source>
</evidence>
<evidence type="ECO:0000256" key="1">
    <source>
        <dbReference type="ARBA" id="ARBA00009498"/>
    </source>
</evidence>
<evidence type="ECO:0008006" key="10">
    <source>
        <dbReference type="Google" id="ProtNLM"/>
    </source>
</evidence>
<dbReference type="InterPro" id="IPR001660">
    <property type="entry name" value="SAM"/>
</dbReference>
<name>A0AAR5PRE7_DENPD</name>
<dbReference type="KEGG" id="dpa:109539954"/>
<keyword evidence="9" id="KW-1185">Reference proteome</keyword>
<proteinExistence type="inferred from homology"/>
<dbReference type="SMART" id="SM00454">
    <property type="entry name" value="SAM"/>
    <property type="match status" value="1"/>
</dbReference>
<dbReference type="FunFam" id="2.30.42.10:FF:000060">
    <property type="entry name" value="Connector enhancer of kinase suppressor of Ras 2"/>
    <property type="match status" value="1"/>
</dbReference>
<dbReference type="Pfam" id="PF00536">
    <property type="entry name" value="SAM_1"/>
    <property type="match status" value="1"/>
</dbReference>
<feature type="domain" description="CRIC" evidence="7">
    <location>
        <begin position="82"/>
        <end position="169"/>
    </location>
</feature>
<feature type="region of interest" description="Disordered" evidence="3">
    <location>
        <begin position="1588"/>
        <end position="1616"/>
    </location>
</feature>
<dbReference type="PANTHER" id="PTHR12844:SF42">
    <property type="entry name" value="CONNECTOR ENHANCER OF KSR PROTEIN CNK"/>
    <property type="match status" value="1"/>
</dbReference>
<dbReference type="Proteomes" id="UP000019118">
    <property type="component" value="Unassembled WGS sequence"/>
</dbReference>
<dbReference type="PROSITE" id="PS50003">
    <property type="entry name" value="PH_DOMAIN"/>
    <property type="match status" value="1"/>
</dbReference>
<feature type="compositionally biased region" description="Basic and acidic residues" evidence="3">
    <location>
        <begin position="619"/>
        <end position="631"/>
    </location>
</feature>
<feature type="region of interest" description="Disordered" evidence="3">
    <location>
        <begin position="774"/>
        <end position="819"/>
    </location>
</feature>